<dbReference type="OrthoDB" id="10266026at2759"/>
<gene>
    <name evidence="5" type="primary">KNAG0B05110</name>
    <name evidence="5" type="ordered locus">KNAG_0B05110</name>
</gene>
<dbReference type="SMART" id="SM00449">
    <property type="entry name" value="SPRY"/>
    <property type="match status" value="1"/>
</dbReference>
<dbReference type="KEGG" id="kng:KNAG_0B05110"/>
<dbReference type="EMBL" id="HE978315">
    <property type="protein sequence ID" value="CCK68944.1"/>
    <property type="molecule type" value="Genomic_DNA"/>
</dbReference>
<organism evidence="5 6">
    <name type="scientific">Huiozyma naganishii (strain ATCC MYA-139 / BCRC 22969 / CBS 8797 / KCTC 17520 / NBRC 10181 / NCYC 3082 / Yp74L-3)</name>
    <name type="common">Yeast</name>
    <name type="synonym">Kazachstania naganishii</name>
    <dbReference type="NCBI Taxonomy" id="1071383"/>
    <lineage>
        <taxon>Eukaryota</taxon>
        <taxon>Fungi</taxon>
        <taxon>Dikarya</taxon>
        <taxon>Ascomycota</taxon>
        <taxon>Saccharomycotina</taxon>
        <taxon>Saccharomycetes</taxon>
        <taxon>Saccharomycetales</taxon>
        <taxon>Saccharomycetaceae</taxon>
        <taxon>Huiozyma</taxon>
    </lineage>
</organism>
<dbReference type="GO" id="GO:0000781">
    <property type="term" value="C:chromosome, telomeric region"/>
    <property type="evidence" value="ECO:0007669"/>
    <property type="project" value="GOC"/>
</dbReference>
<dbReference type="GO" id="GO:0031509">
    <property type="term" value="P:subtelomeric heterochromatin formation"/>
    <property type="evidence" value="ECO:0007669"/>
    <property type="project" value="EnsemblFungi"/>
</dbReference>
<keyword evidence="2" id="KW-0539">Nucleus</keyword>
<dbReference type="AlphaFoldDB" id="J7S3W5"/>
<feature type="domain" description="SPRY" evidence="4">
    <location>
        <begin position="117"/>
        <end position="367"/>
    </location>
</feature>
<sequence length="496" mass="56812">MKPGIIPYQDGDIVTNGQESGLSPRPAFPQYQLTHGSFYKPHDIPLNKRHFIYSPCAPRLDFTEMGYCLTEYPFERAGFSLMDRSAGISLKDKDNSIIGVEKSVGWRTGRSDVCIKEGISYWEVEIIKGGSIMGTDNDPRRKKDMIDSSPHLRFGISRREASLEAPVGFDSYSYGIRDQYLESISEGKLSQVLEKREGMQAGDIISFVLKLPDYDAQVEQAQEYALRRKEALKNAIDSSGKTMRTDDNAGAGTIKKKSKTVKQATNEDFQLALLEDITYNDIIRDHIPIRYRNQLFFEATDYIKTTKPEYYSSDKRERQDYYTLKDSYLAVYLNGEFLGKAFENLNPFLPPFSELQYNEKFYYGYWKNYNGQHVNGLINPYKNVDSESEQRLILRNKYVNNNRLGYYPTISCFNDGEVKIITEQRQMKYLDTVKSSELLADKQIKTLDVLYKEQIADDIVWDIIDEVEEEGKKLTNTNPPIAAPIDTVLVPEGSGP</sequence>
<dbReference type="Gene3D" id="2.60.120.920">
    <property type="match status" value="1"/>
</dbReference>
<evidence type="ECO:0000256" key="1">
    <source>
        <dbReference type="ARBA" id="ARBA00004123"/>
    </source>
</evidence>
<dbReference type="HOGENOM" id="CLU_014420_4_1_1"/>
<dbReference type="Proteomes" id="UP000006310">
    <property type="component" value="Chromosome 2"/>
</dbReference>
<dbReference type="CDD" id="cd12872">
    <property type="entry name" value="SPRY_Ash2"/>
    <property type="match status" value="1"/>
</dbReference>
<dbReference type="GO" id="GO:0042800">
    <property type="term" value="F:histone H3K4 methyltransferase activity"/>
    <property type="evidence" value="ECO:0007669"/>
    <property type="project" value="EnsemblFungi"/>
</dbReference>
<dbReference type="PANTHER" id="PTHR10598:SF0">
    <property type="entry name" value="SET1_ASH2 HISTONE METHYLTRANSFERASE COMPLEX SUBUNIT ASH2"/>
    <property type="match status" value="1"/>
</dbReference>
<dbReference type="InterPro" id="IPR043136">
    <property type="entry name" value="B30.2/SPRY_sf"/>
</dbReference>
<dbReference type="GO" id="GO:0000723">
    <property type="term" value="P:telomere maintenance"/>
    <property type="evidence" value="ECO:0007669"/>
    <property type="project" value="EnsemblFungi"/>
</dbReference>
<dbReference type="GO" id="GO:0000976">
    <property type="term" value="F:transcription cis-regulatory region binding"/>
    <property type="evidence" value="ECO:0007669"/>
    <property type="project" value="TreeGrafter"/>
</dbReference>
<evidence type="ECO:0000313" key="6">
    <source>
        <dbReference type="Proteomes" id="UP000006310"/>
    </source>
</evidence>
<evidence type="ECO:0000259" key="4">
    <source>
        <dbReference type="SMART" id="SM00449"/>
    </source>
</evidence>
<evidence type="ECO:0000256" key="2">
    <source>
        <dbReference type="ARBA" id="ARBA00023242"/>
    </source>
</evidence>
<dbReference type="InterPro" id="IPR003877">
    <property type="entry name" value="SPRY_dom"/>
</dbReference>
<dbReference type="GO" id="GO:0048188">
    <property type="term" value="C:Set1C/COMPASS complex"/>
    <property type="evidence" value="ECO:0007669"/>
    <property type="project" value="EnsemblFungi"/>
</dbReference>
<dbReference type="PANTHER" id="PTHR10598">
    <property type="entry name" value="SET1/ASH2 HISTONE METHYLTRANSFERASE COMPLEX SUBUNIT ASH2"/>
    <property type="match status" value="1"/>
</dbReference>
<dbReference type="GeneID" id="34524594"/>
<dbReference type="OMA" id="GFRYTYA"/>
<dbReference type="RefSeq" id="XP_022463190.1">
    <property type="nucleotide sequence ID" value="XM_022606501.1"/>
</dbReference>
<name>J7S3W5_HUIN7</name>
<protein>
    <recommendedName>
        <fullName evidence="4">SPRY domain-containing protein</fullName>
    </recommendedName>
</protein>
<comment type="similarity">
    <text evidence="3">Belongs to the cclA family.</text>
</comment>
<comment type="subcellular location">
    <subcellularLocation>
        <location evidence="1">Nucleus</location>
    </subcellularLocation>
</comment>
<keyword evidence="6" id="KW-1185">Reference proteome</keyword>
<accession>J7S3W5</accession>
<evidence type="ECO:0000313" key="5">
    <source>
        <dbReference type="EMBL" id="CCK68944.1"/>
    </source>
</evidence>
<reference evidence="6" key="2">
    <citation type="submission" date="2012-08" db="EMBL/GenBank/DDBJ databases">
        <title>Genome sequence of Kazachstania naganishii.</title>
        <authorList>
            <person name="Gordon J.L."/>
            <person name="Armisen D."/>
            <person name="Proux-Wera E."/>
            <person name="OhEigeartaigh S.S."/>
            <person name="Byrne K.P."/>
            <person name="Wolfe K.H."/>
        </authorList>
    </citation>
    <scope>NUCLEOTIDE SEQUENCE [LARGE SCALE GENOMIC DNA]</scope>
    <source>
        <strain evidence="6">ATCC MYA-139 / BCRC 22969 / CBS 8797 / CCRC 22969 / KCTC 17520 / NBRC 10181 / NCYC 3082</strain>
    </source>
</reference>
<dbReference type="InterPro" id="IPR013320">
    <property type="entry name" value="ConA-like_dom_sf"/>
</dbReference>
<reference evidence="5 6" key="1">
    <citation type="journal article" date="2011" name="Proc. Natl. Acad. Sci. U.S.A.">
        <title>Evolutionary erosion of yeast sex chromosomes by mating-type switching accidents.</title>
        <authorList>
            <person name="Gordon J.L."/>
            <person name="Armisen D."/>
            <person name="Proux-Wera E."/>
            <person name="Oheigeartaigh S.S."/>
            <person name="Byrne K.P."/>
            <person name="Wolfe K.H."/>
        </authorList>
    </citation>
    <scope>NUCLEOTIDE SEQUENCE [LARGE SCALE GENOMIC DNA]</scope>
    <source>
        <strain evidence="6">ATCC MYA-139 / BCRC 22969 / CBS 8797 / CCRC 22969 / KCTC 17520 / NBRC 10181 / NCYC 3082</strain>
    </source>
</reference>
<evidence type="ECO:0000256" key="3">
    <source>
        <dbReference type="ARBA" id="ARBA00038149"/>
    </source>
</evidence>
<dbReference type="STRING" id="1071383.J7S3W5"/>
<proteinExistence type="inferred from homology"/>
<dbReference type="eggNOG" id="KOG2626">
    <property type="taxonomic scope" value="Eukaryota"/>
</dbReference>
<dbReference type="SUPFAM" id="SSF49899">
    <property type="entry name" value="Concanavalin A-like lectins/glucanases"/>
    <property type="match status" value="1"/>
</dbReference>
<dbReference type="InterPro" id="IPR037353">
    <property type="entry name" value="ASH2"/>
</dbReference>